<dbReference type="RefSeq" id="WP_004721788.1">
    <property type="nucleotide sequence ID" value="NZ_BBRY01000003.1"/>
</dbReference>
<evidence type="ECO:0000313" key="2">
    <source>
        <dbReference type="EMBL" id="MCF0263795.1"/>
    </source>
</evidence>
<reference evidence="2" key="1">
    <citation type="submission" date="2021-07" db="EMBL/GenBank/DDBJ databases">
        <authorList>
            <person name="Fernandez M."/>
            <person name="Pereira P."/>
            <person name="Torres Tejerizo G.A."/>
            <person name="Gonzalez P."/>
            <person name="Agostini E."/>
        </authorList>
    </citation>
    <scope>NUCLEOTIDE SEQUENCE</scope>
    <source>
        <strain evidence="2">SFC 500-1A</strain>
    </source>
</reference>
<accession>A0A6A1RNL8</accession>
<feature type="compositionally biased region" description="Polar residues" evidence="1">
    <location>
        <begin position="1"/>
        <end position="16"/>
    </location>
</feature>
<dbReference type="Proteomes" id="UP000887320">
    <property type="component" value="Unassembled WGS sequence"/>
</dbReference>
<comment type="caution">
    <text evidence="2">The sequence shown here is derived from an EMBL/GenBank/DDBJ whole genome shotgun (WGS) entry which is preliminary data.</text>
</comment>
<dbReference type="EMBL" id="JAHWXT010000001">
    <property type="protein sequence ID" value="MCF0263795.1"/>
    <property type="molecule type" value="Genomic_DNA"/>
</dbReference>
<dbReference type="AlphaFoldDB" id="A0A6A1RNL8"/>
<name>A0A6A1RNL8_ACIGI</name>
<evidence type="ECO:0000313" key="3">
    <source>
        <dbReference type="Proteomes" id="UP000887320"/>
    </source>
</evidence>
<evidence type="ECO:0000256" key="1">
    <source>
        <dbReference type="SAM" id="MobiDB-lite"/>
    </source>
</evidence>
<proteinExistence type="predicted"/>
<gene>
    <name evidence="2" type="ORF">KW868_04845</name>
</gene>
<feature type="region of interest" description="Disordered" evidence="1">
    <location>
        <begin position="1"/>
        <end position="22"/>
    </location>
</feature>
<organism evidence="2 3">
    <name type="scientific">Acinetobacter guillouiae</name>
    <name type="common">Acinetobacter genomosp. 11</name>
    <dbReference type="NCBI Taxonomy" id="106649"/>
    <lineage>
        <taxon>Bacteria</taxon>
        <taxon>Pseudomonadati</taxon>
        <taxon>Pseudomonadota</taxon>
        <taxon>Gammaproteobacteria</taxon>
        <taxon>Moraxellales</taxon>
        <taxon>Moraxellaceae</taxon>
        <taxon>Acinetobacter</taxon>
    </lineage>
</organism>
<protein>
    <submittedName>
        <fullName evidence="2">Uncharacterized protein</fullName>
    </submittedName>
</protein>
<sequence length="174" mass="18626">MISKQQLTISTSNNRQRQSKGDKHRVAGILAVFTLGLLLTGCVSTPNPVQQAADKLVGQHVNKAIGIFGSPTYRVPASKLGGSAMWENSIVSQRVVQQFVQTGTEYAGQRVVGQTGGQGVVGAIYENQYRPTGYYQNAVQEHAQYLCNITALTGPGDIITSIMVIGCKQSKDGL</sequence>